<evidence type="ECO:0000313" key="1">
    <source>
        <dbReference type="EMBL" id="KAF2476176.1"/>
    </source>
</evidence>
<keyword evidence="2" id="KW-1185">Reference proteome</keyword>
<dbReference type="Proteomes" id="UP000799755">
    <property type="component" value="Unassembled WGS sequence"/>
</dbReference>
<proteinExistence type="predicted"/>
<name>A0ACB6RAG3_9PLEO</name>
<reference evidence="1" key="1">
    <citation type="journal article" date="2020" name="Stud. Mycol.">
        <title>101 Dothideomycetes genomes: a test case for predicting lifestyles and emergence of pathogens.</title>
        <authorList>
            <person name="Haridas S."/>
            <person name="Albert R."/>
            <person name="Binder M."/>
            <person name="Bloem J."/>
            <person name="Labutti K."/>
            <person name="Salamov A."/>
            <person name="Andreopoulos B."/>
            <person name="Baker S."/>
            <person name="Barry K."/>
            <person name="Bills G."/>
            <person name="Bluhm B."/>
            <person name="Cannon C."/>
            <person name="Castanera R."/>
            <person name="Culley D."/>
            <person name="Daum C."/>
            <person name="Ezra D."/>
            <person name="Gonzalez J."/>
            <person name="Henrissat B."/>
            <person name="Kuo A."/>
            <person name="Liang C."/>
            <person name="Lipzen A."/>
            <person name="Lutzoni F."/>
            <person name="Magnuson J."/>
            <person name="Mondo S."/>
            <person name="Nolan M."/>
            <person name="Ohm R."/>
            <person name="Pangilinan J."/>
            <person name="Park H.-J."/>
            <person name="Ramirez L."/>
            <person name="Alfaro M."/>
            <person name="Sun H."/>
            <person name="Tritt A."/>
            <person name="Yoshinaga Y."/>
            <person name="Zwiers L.-H."/>
            <person name="Turgeon B."/>
            <person name="Goodwin S."/>
            <person name="Spatafora J."/>
            <person name="Crous P."/>
            <person name="Grigoriev I."/>
        </authorList>
    </citation>
    <scope>NUCLEOTIDE SEQUENCE</scope>
    <source>
        <strain evidence="1">ATCC 200398</strain>
    </source>
</reference>
<evidence type="ECO:0000313" key="2">
    <source>
        <dbReference type="Proteomes" id="UP000799755"/>
    </source>
</evidence>
<gene>
    <name evidence="1" type="ORF">BDR25DRAFT_349301</name>
</gene>
<dbReference type="EMBL" id="MU003494">
    <property type="protein sequence ID" value="KAF2476176.1"/>
    <property type="molecule type" value="Genomic_DNA"/>
</dbReference>
<protein>
    <submittedName>
        <fullName evidence="1">Uncharacterized protein</fullName>
    </submittedName>
</protein>
<accession>A0ACB6RAG3</accession>
<comment type="caution">
    <text evidence="1">The sequence shown here is derived from an EMBL/GenBank/DDBJ whole genome shotgun (WGS) entry which is preliminary data.</text>
</comment>
<organism evidence="1 2">
    <name type="scientific">Lindgomyces ingoldianus</name>
    <dbReference type="NCBI Taxonomy" id="673940"/>
    <lineage>
        <taxon>Eukaryota</taxon>
        <taxon>Fungi</taxon>
        <taxon>Dikarya</taxon>
        <taxon>Ascomycota</taxon>
        <taxon>Pezizomycotina</taxon>
        <taxon>Dothideomycetes</taxon>
        <taxon>Pleosporomycetidae</taxon>
        <taxon>Pleosporales</taxon>
        <taxon>Lindgomycetaceae</taxon>
        <taxon>Lindgomyces</taxon>
    </lineage>
</organism>
<sequence length="400" mass="45097">MTWWFEQQGFYITAEDFRPVSDEGVAGLANAGENNFVFEIRVRGVERYHLSIFACRRFRCVLKGSSVEIFPRCSELARGVEPSINSSEHRHTGPFPKSNRTYQIIHDVVKRKYAVGGYLLIFEATIPMGYSQLFARLSVTLYFQGPHFIQFVTFAAQTARVLISVPLDYLMPKDAAMALECAFNLIVIDGTMFDEEGNIDYVTKIFEKLGQKGITTEAEPVVWKAAKTAYPKLKEPNLSLRSPECVFFAPSFGNVHSPYPADGAEKWWKVHRREKVKKRDVNLTQILANVQSAGNSYIFGASSSHASSGNMLRVGVINGMRKENQNWTVRTRYLKFLAKEPGNLEFTQLQEKSVQIYSKEIEQIMKISGPADKACLAIQASDDEIDSRGILGLSFEKPEA</sequence>